<keyword evidence="2" id="KW-1185">Reference proteome</keyword>
<accession>A0ACC2LFP1</accession>
<proteinExistence type="predicted"/>
<gene>
    <name evidence="1" type="ORF">MRB53_025474</name>
</gene>
<comment type="caution">
    <text evidence="1">The sequence shown here is derived from an EMBL/GenBank/DDBJ whole genome shotgun (WGS) entry which is preliminary data.</text>
</comment>
<sequence>MEEASVIEHEANCTTSSSSSSSTDLLGLGLNLKISSESKKKSAHKQLNETSRNGTTHQHHHHHHHQHQQQQQQNNSGNAGKHPMYRGVRMRNWGKWVSEIREPRKKSRIWLGTFPMAEMAARAHDVAALAIKGKSAYLNFPELAKQLPRPASTSPKDIRAAAAKAAATLFNEPTSNKGEQSQFELPLSHSPRQESSSSASTSAEDDYDALFDLPDLIHIATDFNSSADYFYCSSPWLQDTGFRLEDPFLWDSCYPI</sequence>
<name>A0ACC2LFP1_PERAE</name>
<evidence type="ECO:0000313" key="1">
    <source>
        <dbReference type="EMBL" id="KAJ8632138.1"/>
    </source>
</evidence>
<protein>
    <submittedName>
        <fullName evidence="1">Uncharacterized protein</fullName>
    </submittedName>
</protein>
<evidence type="ECO:0000313" key="2">
    <source>
        <dbReference type="Proteomes" id="UP001234297"/>
    </source>
</evidence>
<reference evidence="1 2" key="1">
    <citation type="journal article" date="2022" name="Hortic Res">
        <title>A haplotype resolved chromosomal level avocado genome allows analysis of novel avocado genes.</title>
        <authorList>
            <person name="Nath O."/>
            <person name="Fletcher S.J."/>
            <person name="Hayward A."/>
            <person name="Shaw L.M."/>
            <person name="Masouleh A.K."/>
            <person name="Furtado A."/>
            <person name="Henry R.J."/>
            <person name="Mitter N."/>
        </authorList>
    </citation>
    <scope>NUCLEOTIDE SEQUENCE [LARGE SCALE GENOMIC DNA]</scope>
    <source>
        <strain evidence="2">cv. Hass</strain>
    </source>
</reference>
<organism evidence="1 2">
    <name type="scientific">Persea americana</name>
    <name type="common">Avocado</name>
    <dbReference type="NCBI Taxonomy" id="3435"/>
    <lineage>
        <taxon>Eukaryota</taxon>
        <taxon>Viridiplantae</taxon>
        <taxon>Streptophyta</taxon>
        <taxon>Embryophyta</taxon>
        <taxon>Tracheophyta</taxon>
        <taxon>Spermatophyta</taxon>
        <taxon>Magnoliopsida</taxon>
        <taxon>Magnoliidae</taxon>
        <taxon>Laurales</taxon>
        <taxon>Lauraceae</taxon>
        <taxon>Persea</taxon>
    </lineage>
</organism>
<dbReference type="Proteomes" id="UP001234297">
    <property type="component" value="Chromosome 8"/>
</dbReference>
<dbReference type="EMBL" id="CM056816">
    <property type="protein sequence ID" value="KAJ8632138.1"/>
    <property type="molecule type" value="Genomic_DNA"/>
</dbReference>